<dbReference type="EMBL" id="CP014864">
    <property type="protein sequence ID" value="AMX02904.1"/>
    <property type="molecule type" value="Genomic_DNA"/>
</dbReference>
<feature type="transmembrane region" description="Helical" evidence="1">
    <location>
        <begin position="7"/>
        <end position="28"/>
    </location>
</feature>
<feature type="transmembrane region" description="Helical" evidence="1">
    <location>
        <begin position="74"/>
        <end position="92"/>
    </location>
</feature>
<sequence>MRYFSAVEAIVLIVGVLAYWVIMGWALWLGFEHYFGALGGGVILAVILLVGVTLSILDGLFLKFMPPFESSNNILLSLLLPVGAFIGAVQVWHWHWAVAALFVLPLLASAVNNDAS</sequence>
<evidence type="ECO:0000313" key="3">
    <source>
        <dbReference type="Proteomes" id="UP000076077"/>
    </source>
</evidence>
<keyword evidence="1" id="KW-0472">Membrane</keyword>
<dbReference type="KEGG" id="mthd:A3224_10255"/>
<dbReference type="GeneID" id="76608433"/>
<protein>
    <submittedName>
        <fullName evidence="2">Uncharacterized protein</fullName>
    </submittedName>
</protein>
<name>A0A143HMG1_MICTH</name>
<dbReference type="RefSeq" id="WP_067154092.1">
    <property type="nucleotide sequence ID" value="NZ_CP014864.1"/>
</dbReference>
<gene>
    <name evidence="2" type="ORF">A3224_10255</name>
</gene>
<evidence type="ECO:0000313" key="2">
    <source>
        <dbReference type="EMBL" id="AMX02904.1"/>
    </source>
</evidence>
<dbReference type="Proteomes" id="UP000076077">
    <property type="component" value="Chromosome"/>
</dbReference>
<evidence type="ECO:0000256" key="1">
    <source>
        <dbReference type="SAM" id="Phobius"/>
    </source>
</evidence>
<keyword evidence="1" id="KW-0812">Transmembrane</keyword>
<dbReference type="AlphaFoldDB" id="A0A143HMG1"/>
<keyword evidence="3" id="KW-1185">Reference proteome</keyword>
<proteinExistence type="predicted"/>
<feature type="transmembrane region" description="Helical" evidence="1">
    <location>
        <begin position="34"/>
        <end position="62"/>
    </location>
</feature>
<reference evidence="3" key="1">
    <citation type="submission" date="2016-03" db="EMBL/GenBank/DDBJ databases">
        <authorList>
            <person name="Lee Y.-S."/>
            <person name="Choi Y.-L."/>
        </authorList>
    </citation>
    <scope>NUCLEOTIDE SEQUENCE [LARGE SCALE GENOMIC DNA]</scope>
    <source>
        <strain evidence="3">DAU221</strain>
    </source>
</reference>
<organism evidence="2 3">
    <name type="scientific">Microbulbifer thermotolerans</name>
    <dbReference type="NCBI Taxonomy" id="252514"/>
    <lineage>
        <taxon>Bacteria</taxon>
        <taxon>Pseudomonadati</taxon>
        <taxon>Pseudomonadota</taxon>
        <taxon>Gammaproteobacteria</taxon>
        <taxon>Cellvibrionales</taxon>
        <taxon>Microbulbiferaceae</taxon>
        <taxon>Microbulbifer</taxon>
    </lineage>
</organism>
<accession>A0A143HMG1</accession>
<keyword evidence="1" id="KW-1133">Transmembrane helix</keyword>